<dbReference type="CDD" id="cd00082">
    <property type="entry name" value="HisKA"/>
    <property type="match status" value="1"/>
</dbReference>
<dbReference type="GO" id="GO:0000155">
    <property type="term" value="F:phosphorelay sensor kinase activity"/>
    <property type="evidence" value="ECO:0007669"/>
    <property type="project" value="InterPro"/>
</dbReference>
<dbReference type="InterPro" id="IPR036890">
    <property type="entry name" value="HATPase_C_sf"/>
</dbReference>
<feature type="transmembrane region" description="Helical" evidence="6">
    <location>
        <begin position="140"/>
        <end position="164"/>
    </location>
</feature>
<dbReference type="PROSITE" id="PS50112">
    <property type="entry name" value="PAS"/>
    <property type="match status" value="1"/>
</dbReference>
<feature type="domain" description="PAS" evidence="8">
    <location>
        <begin position="218"/>
        <end position="288"/>
    </location>
</feature>
<accession>A0A5B9M5Z7</accession>
<keyword evidence="5" id="KW-0418">Kinase</keyword>
<dbReference type="InterPro" id="IPR000700">
    <property type="entry name" value="PAS-assoc_C"/>
</dbReference>
<feature type="transmembrane region" description="Helical" evidence="6">
    <location>
        <begin position="170"/>
        <end position="192"/>
    </location>
</feature>
<name>A0A5B9M5Z7_9BACT</name>
<feature type="domain" description="PAC" evidence="9">
    <location>
        <begin position="294"/>
        <end position="346"/>
    </location>
</feature>
<dbReference type="PANTHER" id="PTHR43304:SF1">
    <property type="entry name" value="PAC DOMAIN-CONTAINING PROTEIN"/>
    <property type="match status" value="1"/>
</dbReference>
<evidence type="ECO:0000256" key="6">
    <source>
        <dbReference type="SAM" id="Phobius"/>
    </source>
</evidence>
<keyword evidence="6" id="KW-1133">Transmembrane helix</keyword>
<dbReference type="Pfam" id="PF00512">
    <property type="entry name" value="HisKA"/>
    <property type="match status" value="1"/>
</dbReference>
<dbReference type="FunFam" id="3.30.565.10:FF:000006">
    <property type="entry name" value="Sensor histidine kinase WalK"/>
    <property type="match status" value="1"/>
</dbReference>
<dbReference type="AlphaFoldDB" id="A0A5B9M5Z7"/>
<dbReference type="InterPro" id="IPR052162">
    <property type="entry name" value="Sensor_kinase/Photoreceptor"/>
</dbReference>
<organism evidence="10 11">
    <name type="scientific">Stieleria maiorica</name>
    <dbReference type="NCBI Taxonomy" id="2795974"/>
    <lineage>
        <taxon>Bacteria</taxon>
        <taxon>Pseudomonadati</taxon>
        <taxon>Planctomycetota</taxon>
        <taxon>Planctomycetia</taxon>
        <taxon>Pirellulales</taxon>
        <taxon>Pirellulaceae</taxon>
        <taxon>Stieleria</taxon>
    </lineage>
</organism>
<dbReference type="KEGG" id="smam:Mal15_02660"/>
<feature type="transmembrane region" description="Helical" evidence="6">
    <location>
        <begin position="26"/>
        <end position="48"/>
    </location>
</feature>
<dbReference type="InterPro" id="IPR035965">
    <property type="entry name" value="PAS-like_dom_sf"/>
</dbReference>
<evidence type="ECO:0000259" key="7">
    <source>
        <dbReference type="PROSITE" id="PS50109"/>
    </source>
</evidence>
<dbReference type="PRINTS" id="PR00344">
    <property type="entry name" value="BCTRLSENSOR"/>
</dbReference>
<feature type="domain" description="Histidine kinase" evidence="7">
    <location>
        <begin position="364"/>
        <end position="577"/>
    </location>
</feature>
<evidence type="ECO:0000256" key="2">
    <source>
        <dbReference type="ARBA" id="ARBA00012438"/>
    </source>
</evidence>
<dbReference type="EMBL" id="CP036264">
    <property type="protein sequence ID" value="QEF96239.1"/>
    <property type="molecule type" value="Genomic_DNA"/>
</dbReference>
<dbReference type="SUPFAM" id="SSF55785">
    <property type="entry name" value="PYP-like sensor domain (PAS domain)"/>
    <property type="match status" value="1"/>
</dbReference>
<gene>
    <name evidence="10" type="primary">cph1_1</name>
    <name evidence="10" type="ORF">Mal15_02660</name>
</gene>
<dbReference type="Pfam" id="PF02518">
    <property type="entry name" value="HATPase_c"/>
    <property type="match status" value="1"/>
</dbReference>
<dbReference type="Gene3D" id="3.30.450.20">
    <property type="entry name" value="PAS domain"/>
    <property type="match status" value="1"/>
</dbReference>
<evidence type="ECO:0000256" key="4">
    <source>
        <dbReference type="ARBA" id="ARBA00022679"/>
    </source>
</evidence>
<dbReference type="InterPro" id="IPR036097">
    <property type="entry name" value="HisK_dim/P_sf"/>
</dbReference>
<keyword evidence="11" id="KW-1185">Reference proteome</keyword>
<evidence type="ECO:0000259" key="9">
    <source>
        <dbReference type="PROSITE" id="PS50113"/>
    </source>
</evidence>
<dbReference type="Proteomes" id="UP000321353">
    <property type="component" value="Chromosome"/>
</dbReference>
<reference evidence="10 11" key="1">
    <citation type="submission" date="2019-02" db="EMBL/GenBank/DDBJ databases">
        <title>Planctomycetal bacteria perform biofilm scaping via a novel small molecule.</title>
        <authorList>
            <person name="Jeske O."/>
            <person name="Boedeker C."/>
            <person name="Wiegand S."/>
            <person name="Breitling P."/>
            <person name="Kallscheuer N."/>
            <person name="Jogler M."/>
            <person name="Rohde M."/>
            <person name="Petersen J."/>
            <person name="Medema M.H."/>
            <person name="Surup F."/>
            <person name="Jogler C."/>
        </authorList>
    </citation>
    <scope>NUCLEOTIDE SEQUENCE [LARGE SCALE GENOMIC DNA]</scope>
    <source>
        <strain evidence="10 11">Mal15</strain>
    </source>
</reference>
<proteinExistence type="predicted"/>
<evidence type="ECO:0000313" key="11">
    <source>
        <dbReference type="Proteomes" id="UP000321353"/>
    </source>
</evidence>
<dbReference type="Gene3D" id="3.30.565.10">
    <property type="entry name" value="Histidine kinase-like ATPase, C-terminal domain"/>
    <property type="match status" value="1"/>
</dbReference>
<evidence type="ECO:0000256" key="5">
    <source>
        <dbReference type="ARBA" id="ARBA00022777"/>
    </source>
</evidence>
<dbReference type="Gene3D" id="1.10.287.130">
    <property type="match status" value="1"/>
</dbReference>
<feature type="transmembrane region" description="Helical" evidence="6">
    <location>
        <begin position="105"/>
        <end position="128"/>
    </location>
</feature>
<dbReference type="PROSITE" id="PS50113">
    <property type="entry name" value="PAC"/>
    <property type="match status" value="1"/>
</dbReference>
<feature type="transmembrane region" description="Helical" evidence="6">
    <location>
        <begin position="60"/>
        <end position="85"/>
    </location>
</feature>
<evidence type="ECO:0000256" key="3">
    <source>
        <dbReference type="ARBA" id="ARBA00022553"/>
    </source>
</evidence>
<dbReference type="Pfam" id="PF08448">
    <property type="entry name" value="PAS_4"/>
    <property type="match status" value="1"/>
</dbReference>
<dbReference type="PROSITE" id="PS50109">
    <property type="entry name" value="HIS_KIN"/>
    <property type="match status" value="1"/>
</dbReference>
<evidence type="ECO:0000259" key="8">
    <source>
        <dbReference type="PROSITE" id="PS50112"/>
    </source>
</evidence>
<dbReference type="InterPro" id="IPR013656">
    <property type="entry name" value="PAS_4"/>
</dbReference>
<dbReference type="InterPro" id="IPR004358">
    <property type="entry name" value="Sig_transdc_His_kin-like_C"/>
</dbReference>
<dbReference type="EC" id="2.7.13.3" evidence="2"/>
<evidence type="ECO:0000313" key="10">
    <source>
        <dbReference type="EMBL" id="QEF96239.1"/>
    </source>
</evidence>
<dbReference type="InterPro" id="IPR000014">
    <property type="entry name" value="PAS"/>
</dbReference>
<dbReference type="CDD" id="cd00130">
    <property type="entry name" value="PAS"/>
    <property type="match status" value="1"/>
</dbReference>
<dbReference type="Pfam" id="PF25487">
    <property type="entry name" value="ETR1_N"/>
    <property type="match status" value="1"/>
</dbReference>
<protein>
    <recommendedName>
        <fullName evidence="2">histidine kinase</fullName>
        <ecNumber evidence="2">2.7.13.3</ecNumber>
    </recommendedName>
</protein>
<dbReference type="InterPro" id="IPR005467">
    <property type="entry name" value="His_kinase_dom"/>
</dbReference>
<dbReference type="InterPro" id="IPR003661">
    <property type="entry name" value="HisK_dim/P_dom"/>
</dbReference>
<keyword evidence="6" id="KW-0472">Membrane</keyword>
<keyword evidence="3" id="KW-0597">Phosphoprotein</keyword>
<evidence type="ECO:0000256" key="1">
    <source>
        <dbReference type="ARBA" id="ARBA00000085"/>
    </source>
</evidence>
<dbReference type="SUPFAM" id="SSF55874">
    <property type="entry name" value="ATPase domain of HSP90 chaperone/DNA topoisomerase II/histidine kinase"/>
    <property type="match status" value="1"/>
</dbReference>
<dbReference type="PANTHER" id="PTHR43304">
    <property type="entry name" value="PHYTOCHROME-LIKE PROTEIN CPH1"/>
    <property type="match status" value="1"/>
</dbReference>
<comment type="catalytic activity">
    <reaction evidence="1">
        <text>ATP + protein L-histidine = ADP + protein N-phospho-L-histidine.</text>
        <dbReference type="EC" id="2.7.13.3"/>
    </reaction>
</comment>
<dbReference type="SMART" id="SM00388">
    <property type="entry name" value="HisKA"/>
    <property type="match status" value="1"/>
</dbReference>
<dbReference type="SUPFAM" id="SSF47384">
    <property type="entry name" value="Homodimeric domain of signal transducing histidine kinase"/>
    <property type="match status" value="1"/>
</dbReference>
<dbReference type="SMART" id="SM00091">
    <property type="entry name" value="PAS"/>
    <property type="match status" value="1"/>
</dbReference>
<sequence length="578" mass="64249">MCGCADVRMCGCSGQPKAAGESRQRAVAGLAVMLIEASARFSASNSLFLPAIWGLWMNKLAGGIALGVVGAGLALAFSGDVSLVWDTADYPPRWHCGRWTPLMGWLHIISDIATWVAYVAIPIMLVYFARSQPEIPFRNLFWLFSVFILFCGSTHLMEAIIFWWPAYRLLGILKLGTGIVSIATAVVLSWTIPKMLQLQSPQQLENKVAQRTAELELTRLQLQRVIDQSRNFLGILDLDGTLLETNQASLRATGVRKEDVLNRPFWETGWWKDFSSMKPTLESAIADARNGQGTRFELRRQAADGAAIMVDCSLQPMPGTDGQVAWILSEGIDITDQRMREDELKHLNTELSKSNRELEQFAYVASHDLKEPLRKISSFAQLLQNEYGTKLSAEATEYIEFIVSSADRLMTLISDLLSISRISSQGKELAPVDANAAVAEAISNLQLAIEESGAEISVEPFPTLIADPNQLTLLFQNLIENAIKYQGQNSPQIRVGGRQIGPQYECFVTDNGIGIEEKYADRIFEIFKRLHSRDEYPGTGVGLAICKKIVQRMGGRIWLESKLGQGSTFYFTINRQTI</sequence>
<dbReference type="InterPro" id="IPR058544">
    <property type="entry name" value="ETR1_N"/>
</dbReference>
<keyword evidence="6" id="KW-0812">Transmembrane</keyword>
<keyword evidence="4 10" id="KW-0808">Transferase</keyword>
<dbReference type="SMART" id="SM00387">
    <property type="entry name" value="HATPase_c"/>
    <property type="match status" value="1"/>
</dbReference>
<dbReference type="InterPro" id="IPR003594">
    <property type="entry name" value="HATPase_dom"/>
</dbReference>
<dbReference type="NCBIfam" id="TIGR00229">
    <property type="entry name" value="sensory_box"/>
    <property type="match status" value="1"/>
</dbReference>